<reference evidence="1" key="1">
    <citation type="submission" date="2018-05" db="EMBL/GenBank/DDBJ databases">
        <authorList>
            <person name="Lanie J.A."/>
            <person name="Ng W.-L."/>
            <person name="Kazmierczak K.M."/>
            <person name="Andrzejewski T.M."/>
            <person name="Davidsen T.M."/>
            <person name="Wayne K.J."/>
            <person name="Tettelin H."/>
            <person name="Glass J.I."/>
            <person name="Rusch D."/>
            <person name="Podicherti R."/>
            <person name="Tsui H.-C.T."/>
            <person name="Winkler M.E."/>
        </authorList>
    </citation>
    <scope>NUCLEOTIDE SEQUENCE</scope>
</reference>
<proteinExistence type="predicted"/>
<protein>
    <submittedName>
        <fullName evidence="1">Uncharacterized protein</fullName>
    </submittedName>
</protein>
<name>A0A382B856_9ZZZZ</name>
<evidence type="ECO:0000313" key="1">
    <source>
        <dbReference type="EMBL" id="SVB09975.1"/>
    </source>
</evidence>
<dbReference type="EMBL" id="UINC01028638">
    <property type="protein sequence ID" value="SVB09975.1"/>
    <property type="molecule type" value="Genomic_DNA"/>
</dbReference>
<gene>
    <name evidence="1" type="ORF">METZ01_LOCUS162829</name>
</gene>
<sequence length="65" mass="7802">MKKSELKKLVADWNDLRRVSKNHDVSEKLKEIEHRYYHETGTKLEDELVGKGLHDLYRHTTKLIK</sequence>
<dbReference type="AlphaFoldDB" id="A0A382B856"/>
<organism evidence="1">
    <name type="scientific">marine metagenome</name>
    <dbReference type="NCBI Taxonomy" id="408172"/>
    <lineage>
        <taxon>unclassified sequences</taxon>
        <taxon>metagenomes</taxon>
        <taxon>ecological metagenomes</taxon>
    </lineage>
</organism>
<accession>A0A382B856</accession>